<evidence type="ECO:0000313" key="3">
    <source>
        <dbReference type="EMBL" id="TGG87068.1"/>
    </source>
</evidence>
<protein>
    <submittedName>
        <fullName evidence="3">Short chain dehydrogenase</fullName>
    </submittedName>
</protein>
<proteinExistence type="inferred from homology"/>
<name>A0A6C1BV91_9ACTN</name>
<dbReference type="InterPro" id="IPR036291">
    <property type="entry name" value="NAD(P)-bd_dom_sf"/>
</dbReference>
<organism evidence="3 4">
    <name type="scientific">Streptomyces albus</name>
    <dbReference type="NCBI Taxonomy" id="1888"/>
    <lineage>
        <taxon>Bacteria</taxon>
        <taxon>Bacillati</taxon>
        <taxon>Actinomycetota</taxon>
        <taxon>Actinomycetes</taxon>
        <taxon>Kitasatosporales</taxon>
        <taxon>Streptomycetaceae</taxon>
        <taxon>Streptomyces</taxon>
    </lineage>
</organism>
<dbReference type="GO" id="GO:0016491">
    <property type="term" value="F:oxidoreductase activity"/>
    <property type="evidence" value="ECO:0007669"/>
    <property type="project" value="UniProtKB-KW"/>
</dbReference>
<accession>A0A6C1BV91</accession>
<dbReference type="EMBL" id="RCIY01000029">
    <property type="protein sequence ID" value="TGG87068.1"/>
    <property type="molecule type" value="Genomic_DNA"/>
</dbReference>
<reference evidence="3 4" key="1">
    <citation type="submission" date="2018-10" db="EMBL/GenBank/DDBJ databases">
        <title>Isolation of pseudouridimycin from Streptomyces albus DSM 40763.</title>
        <authorList>
            <person name="Rosenqvist P."/>
            <person name="Metsae-Ketelae M."/>
            <person name="Virta P."/>
        </authorList>
    </citation>
    <scope>NUCLEOTIDE SEQUENCE [LARGE SCALE GENOMIC DNA]</scope>
    <source>
        <strain evidence="3 4">DSM 40763</strain>
    </source>
</reference>
<comment type="caution">
    <text evidence="3">The sequence shown here is derived from an EMBL/GenBank/DDBJ whole genome shotgun (WGS) entry which is preliminary data.</text>
</comment>
<evidence type="ECO:0000256" key="1">
    <source>
        <dbReference type="ARBA" id="ARBA00006484"/>
    </source>
</evidence>
<dbReference type="RefSeq" id="WP_078565598.1">
    <property type="nucleotide sequence ID" value="NZ_CP048875.1"/>
</dbReference>
<dbReference type="Gene3D" id="3.40.50.720">
    <property type="entry name" value="NAD(P)-binding Rossmann-like Domain"/>
    <property type="match status" value="1"/>
</dbReference>
<dbReference type="SUPFAM" id="SSF51735">
    <property type="entry name" value="NAD(P)-binding Rossmann-fold domains"/>
    <property type="match status" value="1"/>
</dbReference>
<keyword evidence="2" id="KW-0560">Oxidoreductase</keyword>
<dbReference type="PRINTS" id="PR00081">
    <property type="entry name" value="GDHRDH"/>
</dbReference>
<dbReference type="AlphaFoldDB" id="A0A6C1BV91"/>
<evidence type="ECO:0000256" key="2">
    <source>
        <dbReference type="ARBA" id="ARBA00023002"/>
    </source>
</evidence>
<dbReference type="NCBIfam" id="NF005754">
    <property type="entry name" value="PRK07578.1"/>
    <property type="match status" value="1"/>
</dbReference>
<sequence length="227" mass="23800">MTGKHKWWANGISPARQAALNVTGMNILLIGATGKLGSAVHSALTARGHKILTVGRTAGDLRHDVADPEQVTALYEAARAATGGLDAVVSAAGDVPYKPVTQMTPDDYLAAFRGKALSQIELVRQGIPHLAERGSFTLITGVLVNDPIPTGSAASMANGAVESFVRAAAIEIAPQRINAVSPTIFTESVPEYGDFFPGVRPVDLTDVAQAYVRSVEGSHTGRIFELS</sequence>
<dbReference type="Proteomes" id="UP000298111">
    <property type="component" value="Unassembled WGS sequence"/>
</dbReference>
<dbReference type="InterPro" id="IPR051122">
    <property type="entry name" value="SDR_DHRS6-like"/>
</dbReference>
<evidence type="ECO:0000313" key="4">
    <source>
        <dbReference type="Proteomes" id="UP000298111"/>
    </source>
</evidence>
<dbReference type="PANTHER" id="PTHR43477:SF1">
    <property type="entry name" value="DIHYDROANTICAPSIN 7-DEHYDROGENASE"/>
    <property type="match status" value="1"/>
</dbReference>
<comment type="similarity">
    <text evidence="1">Belongs to the short-chain dehydrogenases/reductases (SDR) family.</text>
</comment>
<dbReference type="InterPro" id="IPR002347">
    <property type="entry name" value="SDR_fam"/>
</dbReference>
<dbReference type="CDD" id="cd11731">
    <property type="entry name" value="Lin1944_like_SDR_c"/>
    <property type="match status" value="1"/>
</dbReference>
<dbReference type="Pfam" id="PF13561">
    <property type="entry name" value="adh_short_C2"/>
    <property type="match status" value="1"/>
</dbReference>
<dbReference type="PANTHER" id="PTHR43477">
    <property type="entry name" value="DIHYDROANTICAPSIN 7-DEHYDROGENASE"/>
    <property type="match status" value="1"/>
</dbReference>
<gene>
    <name evidence="3" type="ORF">D8771_04760</name>
</gene>